<proteinExistence type="predicted"/>
<gene>
    <name evidence="2" type="ORF">EGN73_21425</name>
</gene>
<evidence type="ECO:0000256" key="1">
    <source>
        <dbReference type="SAM" id="SignalP"/>
    </source>
</evidence>
<keyword evidence="1" id="KW-0732">Signal</keyword>
<dbReference type="InterPro" id="IPR003961">
    <property type="entry name" value="FN3_dom"/>
</dbReference>
<accession>A0A951J601</accession>
<name>A0A951J601_9BACT</name>
<dbReference type="Pfam" id="PF13585">
    <property type="entry name" value="CHU_C"/>
    <property type="match status" value="1"/>
</dbReference>
<dbReference type="AlphaFoldDB" id="A0A951J601"/>
<dbReference type="Proteomes" id="UP000727490">
    <property type="component" value="Unassembled WGS sequence"/>
</dbReference>
<dbReference type="InterPro" id="IPR026341">
    <property type="entry name" value="T9SS_type_B"/>
</dbReference>
<keyword evidence="3" id="KW-1185">Reference proteome</keyword>
<dbReference type="RefSeq" id="WP_219294088.1">
    <property type="nucleotide sequence ID" value="NZ_RPHB01000014.1"/>
</dbReference>
<sequence>MKIKYILLIFCCMFGLAIHHSQATHIRAGEIIAERVSTTALTYRITVIGYTDTRSTVVLGPGDINFGDGRETRLNTENDFQTVEQLGNNIEKTTFVITHTYQGPGQYTIWFREFNRNANTLNMDNSVDTPFYVETMITIDPFIGINNSPVLTIPPVDNGGVNVRYIHNPGAFDPDGDSLAYFFDEITVRPKQGFQRFVNNYRSPASGEFSFNREDGSGNPFISMDPITGDLVWDAPGLAGQYNIALQVQEWRRIGGEYRLIGYVIRDMQIIIENTNNQRPELELPPDLCVVAGTKIEEIIQGSDPDGNPIRIELFGEPFEINTSPASYNPLSSFQPSPGIVNFEWQTVCNHVRERDYEVRVRITDQPSSGPALVDIRTWRIKVVGPPPVIDNIEQQQGRSAKLEWDPYSCANSAETMQVWRRLNSDPYEPDSCETGIRAGYELVGTTNMNIFEFVDDNNGEGLAPGNTYCYRLVAAFPTPRLGESIVSEEICITVDVDVPLITNVSVEATDTEDGEIFIRWTPPYDIDREQFPGPFTYELLRNTGFTGNQNRVSVITTSDTSFTDVGLNTENLVYNYKVILRENNTTIDSSSSASSVRLSPTIINEAIELNWDFNVPWNNAIQEFTHEVYRNRTDADAQDEDTFELIAEVDVTSAGFTYFDDGSHNGVPLQRDIEYCYYVITKGAYNIDQLEYPLENKSQIVCARPDDDRLPCPPVLTFEGPDCTEFLSDKICGFNNFEHRLSWEPDFSGDCDDELSSFRLYFTPDGEDGVFNLVGTYSPFDLQATITNLPTFRGCYYITAVDRSGNESDPSNVVCVDNCPNYDLPNAFTPNGDGINETFMAFDAPFSKCPRFVTGVEIFIVNRWGVEVFNYNSLTASENDIFIRWDGRDMNGNDLPAGTYFYSATVMFDALDPALQQKKLKGTIQVIR</sequence>
<dbReference type="EMBL" id="RPHB01000014">
    <property type="protein sequence ID" value="MBW3470348.1"/>
    <property type="molecule type" value="Genomic_DNA"/>
</dbReference>
<evidence type="ECO:0000313" key="3">
    <source>
        <dbReference type="Proteomes" id="UP000727490"/>
    </source>
</evidence>
<protein>
    <submittedName>
        <fullName evidence="2">Gliding motility-associated C-terminal domain-containing protein</fullName>
    </submittedName>
</protein>
<dbReference type="CDD" id="cd00063">
    <property type="entry name" value="FN3"/>
    <property type="match status" value="1"/>
</dbReference>
<organism evidence="2 3">
    <name type="scientific">Arthrospiribacter ruber</name>
    <dbReference type="NCBI Taxonomy" id="2487934"/>
    <lineage>
        <taxon>Bacteria</taxon>
        <taxon>Pseudomonadati</taxon>
        <taxon>Bacteroidota</taxon>
        <taxon>Cytophagia</taxon>
        <taxon>Cytophagales</taxon>
        <taxon>Cyclobacteriaceae</taxon>
        <taxon>Arthrospiribacter</taxon>
    </lineage>
</organism>
<feature type="signal peptide" evidence="1">
    <location>
        <begin position="1"/>
        <end position="23"/>
    </location>
</feature>
<comment type="caution">
    <text evidence="2">The sequence shown here is derived from an EMBL/GenBank/DDBJ whole genome shotgun (WGS) entry which is preliminary data.</text>
</comment>
<reference evidence="2 3" key="1">
    <citation type="journal article" date="2020" name="Syst. Appl. Microbiol.">
        <title>Arthrospiribacter ruber gen. nov., sp. nov., a novel bacterium isolated from Arthrospira cultures.</title>
        <authorList>
            <person name="Waleron M."/>
            <person name="Misztak A."/>
            <person name="Waleron M.M."/>
            <person name="Furmaniak M."/>
            <person name="Mrozik A."/>
            <person name="Waleron K."/>
        </authorList>
    </citation>
    <scope>NUCLEOTIDE SEQUENCE [LARGE SCALE GENOMIC DNA]</scope>
    <source>
        <strain evidence="2 3">DPMB0001</strain>
    </source>
</reference>
<evidence type="ECO:0000313" key="2">
    <source>
        <dbReference type="EMBL" id="MBW3470348.1"/>
    </source>
</evidence>
<dbReference type="NCBIfam" id="TIGR04131">
    <property type="entry name" value="Bac_Flav_CTERM"/>
    <property type="match status" value="1"/>
</dbReference>
<feature type="chain" id="PRO_5036887358" evidence="1">
    <location>
        <begin position="24"/>
        <end position="929"/>
    </location>
</feature>